<dbReference type="RefSeq" id="XP_009849188.1">
    <property type="nucleotide sequence ID" value="XM_009850886.1"/>
</dbReference>
<dbReference type="HOGENOM" id="CLU_446945_0_0_1"/>
<feature type="region of interest" description="Disordered" evidence="1">
    <location>
        <begin position="18"/>
        <end position="123"/>
    </location>
</feature>
<feature type="region of interest" description="Disordered" evidence="1">
    <location>
        <begin position="275"/>
        <end position="322"/>
    </location>
</feature>
<feature type="compositionally biased region" description="Low complexity" evidence="1">
    <location>
        <begin position="597"/>
        <end position="611"/>
    </location>
</feature>
<organism evidence="4 5">
    <name type="scientific">Neurospora tetrasperma (strain FGSC 2508 / ATCC MYA-4615 / P0657)</name>
    <dbReference type="NCBI Taxonomy" id="510951"/>
    <lineage>
        <taxon>Eukaryota</taxon>
        <taxon>Fungi</taxon>
        <taxon>Dikarya</taxon>
        <taxon>Ascomycota</taxon>
        <taxon>Pezizomycotina</taxon>
        <taxon>Sordariomycetes</taxon>
        <taxon>Sordariomycetidae</taxon>
        <taxon>Sordariales</taxon>
        <taxon>Sordariaceae</taxon>
        <taxon>Neurospora</taxon>
    </lineage>
</organism>
<dbReference type="AlphaFoldDB" id="F8MI33"/>
<sequence length="611" mass="63904">MQFTRFFMLQAALAAAQLPASGDDDTSSRGTGNALAGRAEGEPAVTTPSSLRTHHSSLHTISKTDPTATVYQRTAVGTAMSNTSSPPDPEADLPVGSTGVGDEGFEGGSPQFLESNQPVPGLAPVQRETAPAEVLVQSPEQAASPPMETTGVFTSVSPSSTIATTTDVVSNIPTFYENFAPIPVEDPALTPTVIPSSAEATKAAILAFAESSSQVSDIQSLSTSTSDPNPSSTSTSPSDTAVTETAIPASSITFSSVITSSTDSARGFVVLATDSSSSSSSFSSASSSLPSSLTTPSPTPSSSLSSTTSTTTTTTDQPAMASNADIDASLQEKTASYPPSSNEYLSSQAKVAIILVSVFGVLAVMTVIGYVLWHVRMRDARLERQNRAALARRIQGGGGGKEGNGAQGHKRNLSVEEKMKQALEREHDVPLGVGKIQAEEHGNPTDGRAVNLFSTISTISESSEESEDSQGSGSQRSYGNNGRLAVVAAPMVPEDSDMATSMANRNEASDGYGLGRSDSQDSKESYYSEGGQDGFGRSETLDAQRRRYVHERSESLRSQWSNIEDYYRIERLETEAQGGAETLESEETFGRTESNASTSSGRSGRTIGKAL</sequence>
<evidence type="ECO:0000256" key="1">
    <source>
        <dbReference type="SAM" id="MobiDB-lite"/>
    </source>
</evidence>
<keyword evidence="5" id="KW-1185">Reference proteome</keyword>
<feature type="region of interest" description="Disordered" evidence="1">
    <location>
        <begin position="216"/>
        <end position="242"/>
    </location>
</feature>
<reference evidence="5" key="1">
    <citation type="journal article" date="2011" name="Genetics">
        <title>Massive changes in genome architecture accompany the transition to self-fertility in the filamentous fungus Neurospora tetrasperma.</title>
        <authorList>
            <person name="Ellison C.E."/>
            <person name="Stajich J.E."/>
            <person name="Jacobson D.J."/>
            <person name="Natvig D.O."/>
            <person name="Lapidus A."/>
            <person name="Foster B."/>
            <person name="Aerts A."/>
            <person name="Riley R."/>
            <person name="Lindquist E.A."/>
            <person name="Grigoriev I.V."/>
            <person name="Taylor J.W."/>
        </authorList>
    </citation>
    <scope>NUCLEOTIDE SEQUENCE [LARGE SCALE GENOMIC DNA]</scope>
    <source>
        <strain evidence="5">FGSC 2508 / P0657</strain>
    </source>
</reference>
<feature type="chain" id="PRO_5003375075" description="Mid2 domain-containing protein" evidence="3">
    <location>
        <begin position="23"/>
        <end position="611"/>
    </location>
</feature>
<feature type="region of interest" description="Disordered" evidence="1">
    <location>
        <begin position="505"/>
        <end position="560"/>
    </location>
</feature>
<evidence type="ECO:0000256" key="2">
    <source>
        <dbReference type="SAM" id="Phobius"/>
    </source>
</evidence>
<name>F8MI33_NEUT8</name>
<evidence type="ECO:0000313" key="5">
    <source>
        <dbReference type="Proteomes" id="UP000008065"/>
    </source>
</evidence>
<evidence type="ECO:0008006" key="6">
    <source>
        <dbReference type="Google" id="ProtNLM"/>
    </source>
</evidence>
<feature type="compositionally biased region" description="Low complexity" evidence="1">
    <location>
        <begin position="216"/>
        <end position="240"/>
    </location>
</feature>
<feature type="compositionally biased region" description="Low complexity" evidence="1">
    <location>
        <begin position="275"/>
        <end position="315"/>
    </location>
</feature>
<feature type="transmembrane region" description="Helical" evidence="2">
    <location>
        <begin position="351"/>
        <end position="373"/>
    </location>
</feature>
<keyword evidence="3" id="KW-0732">Signal</keyword>
<accession>F8MI33</accession>
<feature type="signal peptide" evidence="3">
    <location>
        <begin position="1"/>
        <end position="22"/>
    </location>
</feature>
<gene>
    <name evidence="4" type="ORF">NEUTE1DRAFT_120806</name>
</gene>
<evidence type="ECO:0000256" key="3">
    <source>
        <dbReference type="SAM" id="SignalP"/>
    </source>
</evidence>
<keyword evidence="2" id="KW-0472">Membrane</keyword>
<dbReference type="OrthoDB" id="10267897at2759"/>
<proteinExistence type="predicted"/>
<dbReference type="KEGG" id="nte:NEUTE1DRAFT120806"/>
<keyword evidence="2" id="KW-0812">Transmembrane</keyword>
<keyword evidence="2" id="KW-1133">Transmembrane helix</keyword>
<evidence type="ECO:0000313" key="4">
    <source>
        <dbReference type="EMBL" id="EGO58889.1"/>
    </source>
</evidence>
<dbReference type="VEuPathDB" id="FungiDB:NEUTE1DRAFT_120806"/>
<feature type="region of interest" description="Disordered" evidence="1">
    <location>
        <begin position="459"/>
        <end position="480"/>
    </location>
</feature>
<dbReference type="EMBL" id="GL891303">
    <property type="protein sequence ID" value="EGO58889.1"/>
    <property type="molecule type" value="Genomic_DNA"/>
</dbReference>
<feature type="region of interest" description="Disordered" evidence="1">
    <location>
        <begin position="576"/>
        <end position="611"/>
    </location>
</feature>
<feature type="compositionally biased region" description="Polar residues" evidence="1">
    <location>
        <begin position="61"/>
        <end position="72"/>
    </location>
</feature>
<protein>
    <recommendedName>
        <fullName evidence="6">Mid2 domain-containing protein</fullName>
    </recommendedName>
</protein>
<dbReference type="Proteomes" id="UP000008065">
    <property type="component" value="Unassembled WGS sequence"/>
</dbReference>
<feature type="compositionally biased region" description="Basic and acidic residues" evidence="1">
    <location>
        <begin position="539"/>
        <end position="555"/>
    </location>
</feature>
<dbReference type="GeneID" id="20824021"/>